<evidence type="ECO:0000256" key="1">
    <source>
        <dbReference type="ARBA" id="ARBA00004127"/>
    </source>
</evidence>
<dbReference type="RefSeq" id="WP_036103253.1">
    <property type="nucleotide sequence ID" value="NZ_JAASVE010000002.1"/>
</dbReference>
<dbReference type="InterPro" id="IPR037185">
    <property type="entry name" value="EmrE-like"/>
</dbReference>
<dbReference type="InterPro" id="IPR006750">
    <property type="entry name" value="YdcZ"/>
</dbReference>
<sequence>MIALLLIAGLLVGMMLPVQTSVNNHLGKFTRSPLLASFISFSVGALFLLIINIIINPAKLTFSQVSGHYPPYIWFLGGLCGIIFLTGNILLLPRLGAAMTVVTTVTGQMVMSILIDWFGFFHAPIHGISLGRIIGVILMLFGILLMNYLPRAKRKIQTTGSSKWWLIAGFGSGLLPPIQTAVNSQLRTAVDSFFLASLISFVVGVIILALVVAIFVRRFTFSKRKDTGEELPLWAFIGGFLGVAYVTANIVLMPYLGVALTIMILLCGQMVMALLIDHFGMFSIPKQQIDNKRIIGILFIIVGIILVHSF</sequence>
<dbReference type="Pfam" id="PF04657">
    <property type="entry name" value="DMT_YdcZ"/>
    <property type="match status" value="2"/>
</dbReference>
<protein>
    <submittedName>
        <fullName evidence="2">Uncharacterized protein conserved in bacteria</fullName>
    </submittedName>
</protein>
<dbReference type="OrthoDB" id="7864805at2"/>
<reference evidence="2 3" key="1">
    <citation type="submission" date="2018-06" db="EMBL/GenBank/DDBJ databases">
        <authorList>
            <consortium name="Pathogen Informatics"/>
            <person name="Doyle S."/>
        </authorList>
    </citation>
    <scope>NUCLEOTIDE SEQUENCE [LARGE SCALE GENOMIC DNA]</scope>
    <source>
        <strain evidence="3">NCTC 10815</strain>
    </source>
</reference>
<dbReference type="EMBL" id="UGPG01000001">
    <property type="protein sequence ID" value="STY45162.1"/>
    <property type="molecule type" value="Genomic_DNA"/>
</dbReference>
<proteinExistence type="predicted"/>
<dbReference type="AlphaFoldDB" id="A0A378MIE0"/>
<dbReference type="PANTHER" id="PTHR34821">
    <property type="entry name" value="INNER MEMBRANE PROTEIN YDCZ"/>
    <property type="match status" value="1"/>
</dbReference>
<name>A0A378MIE0_LISGR</name>
<evidence type="ECO:0000313" key="2">
    <source>
        <dbReference type="EMBL" id="STY45162.1"/>
    </source>
</evidence>
<dbReference type="Proteomes" id="UP000254879">
    <property type="component" value="Unassembled WGS sequence"/>
</dbReference>
<gene>
    <name evidence="2" type="ORF">NCTC10815_02537</name>
</gene>
<evidence type="ECO:0000313" key="3">
    <source>
        <dbReference type="Proteomes" id="UP000254879"/>
    </source>
</evidence>
<comment type="subcellular location">
    <subcellularLocation>
        <location evidence="1">Endomembrane system</location>
        <topology evidence="1">Multi-pass membrane protein</topology>
    </subcellularLocation>
</comment>
<organism evidence="2 3">
    <name type="scientific">Listeria grayi</name>
    <name type="common">Listeria murrayi</name>
    <dbReference type="NCBI Taxonomy" id="1641"/>
    <lineage>
        <taxon>Bacteria</taxon>
        <taxon>Bacillati</taxon>
        <taxon>Bacillota</taxon>
        <taxon>Bacilli</taxon>
        <taxon>Bacillales</taxon>
        <taxon>Listeriaceae</taxon>
        <taxon>Listeria</taxon>
    </lineage>
</organism>
<dbReference type="SUPFAM" id="SSF103481">
    <property type="entry name" value="Multidrug resistance efflux transporter EmrE"/>
    <property type="match status" value="1"/>
</dbReference>
<accession>A0A378MIE0</accession>
<dbReference type="GO" id="GO:0005886">
    <property type="term" value="C:plasma membrane"/>
    <property type="evidence" value="ECO:0007669"/>
    <property type="project" value="TreeGrafter"/>
</dbReference>
<dbReference type="PANTHER" id="PTHR34821:SF2">
    <property type="entry name" value="INNER MEMBRANE PROTEIN YDCZ"/>
    <property type="match status" value="1"/>
</dbReference>